<comment type="subcellular location">
    <subcellularLocation>
        <location evidence="1">Secreted</location>
    </subcellularLocation>
</comment>
<dbReference type="Pfam" id="PF12115">
    <property type="entry name" value="Salp15"/>
    <property type="match status" value="1"/>
</dbReference>
<feature type="chain" id="PRO_5005518815" evidence="6">
    <location>
        <begin position="20"/>
        <end position="113"/>
    </location>
</feature>
<keyword evidence="3 6" id="KW-0732">Signal</keyword>
<evidence type="ECO:0000256" key="6">
    <source>
        <dbReference type="SAM" id="SignalP"/>
    </source>
</evidence>
<evidence type="ECO:0000256" key="4">
    <source>
        <dbReference type="ARBA" id="ARBA00023180"/>
    </source>
</evidence>
<dbReference type="GO" id="GO:0005576">
    <property type="term" value="C:extracellular region"/>
    <property type="evidence" value="ECO:0007669"/>
    <property type="project" value="UniProtKB-SubCell"/>
</dbReference>
<evidence type="ECO:0000256" key="3">
    <source>
        <dbReference type="ARBA" id="ARBA00022729"/>
    </source>
</evidence>
<evidence type="ECO:0000313" key="7">
    <source>
        <dbReference type="EMBL" id="JAA71997.1"/>
    </source>
</evidence>
<dbReference type="AlphaFoldDB" id="A0A0K8RLL7"/>
<sequence length="113" mass="12061">MIVTGIFLLFATVPLVCVADEKVKSPQCGLVTTRSFPPDSAPQPLAFRLGVYCSLMHPETNGSWIGVASSGVKDCVMCCVNNDGRGNLNYFQTQIPNNFPCGNGKKCIAGTCK</sequence>
<accession>A0A0K8RLL7</accession>
<reference evidence="7" key="1">
    <citation type="submission" date="2012-12" db="EMBL/GenBank/DDBJ databases">
        <title>Identification and characterization of a phenylalanine ammonia-lyase gene family in Isatis indigotica Fort.</title>
        <authorList>
            <person name="Liu Q."/>
            <person name="Chen J."/>
            <person name="Zhou X."/>
            <person name="Di P."/>
            <person name="Xiao Y."/>
            <person name="Xuan H."/>
            <person name="Zhang L."/>
            <person name="Chen W."/>
        </authorList>
    </citation>
    <scope>NUCLEOTIDE SEQUENCE</scope>
    <source>
        <tissue evidence="7">Salivary gland</tissue>
    </source>
</reference>
<evidence type="ECO:0000256" key="1">
    <source>
        <dbReference type="ARBA" id="ARBA00004613"/>
    </source>
</evidence>
<feature type="signal peptide" evidence="6">
    <location>
        <begin position="1"/>
        <end position="19"/>
    </location>
</feature>
<proteinExistence type="evidence at transcript level"/>
<dbReference type="InterPro" id="IPR021971">
    <property type="entry name" value="Salp15"/>
</dbReference>
<evidence type="ECO:0000256" key="2">
    <source>
        <dbReference type="ARBA" id="ARBA00022525"/>
    </source>
</evidence>
<protein>
    <submittedName>
        <fullName evidence="7">Putative ixostatin</fullName>
    </submittedName>
</protein>
<name>A0A0K8RLL7_IXORI</name>
<organism evidence="7">
    <name type="scientific">Ixodes ricinus</name>
    <name type="common">Common tick</name>
    <name type="synonym">Acarus ricinus</name>
    <dbReference type="NCBI Taxonomy" id="34613"/>
    <lineage>
        <taxon>Eukaryota</taxon>
        <taxon>Metazoa</taxon>
        <taxon>Ecdysozoa</taxon>
        <taxon>Arthropoda</taxon>
        <taxon>Chelicerata</taxon>
        <taxon>Arachnida</taxon>
        <taxon>Acari</taxon>
        <taxon>Parasitiformes</taxon>
        <taxon>Ixodida</taxon>
        <taxon>Ixodoidea</taxon>
        <taxon>Ixodidae</taxon>
        <taxon>Ixodinae</taxon>
        <taxon>Ixodes</taxon>
    </lineage>
</organism>
<dbReference type="EMBL" id="GADI01001811">
    <property type="protein sequence ID" value="JAA71997.1"/>
    <property type="molecule type" value="mRNA"/>
</dbReference>
<keyword evidence="2" id="KW-0964">Secreted</keyword>
<comment type="similarity">
    <text evidence="5">Belongs to the salp15 family.</text>
</comment>
<keyword evidence="4" id="KW-0325">Glycoprotein</keyword>
<evidence type="ECO:0000256" key="5">
    <source>
        <dbReference type="ARBA" id="ARBA00034321"/>
    </source>
</evidence>